<dbReference type="Proteomes" id="UP001165481">
    <property type="component" value="Unassembled WGS sequence"/>
</dbReference>
<name>A0ABT7IMV4_9BURK</name>
<accession>A0ABT7IMV4</accession>
<dbReference type="Gene3D" id="1.25.40.10">
    <property type="entry name" value="Tetratricopeptide repeat domain"/>
    <property type="match status" value="1"/>
</dbReference>
<keyword evidence="2" id="KW-1185">Reference proteome</keyword>
<dbReference type="PANTHER" id="PTHR11102:SF160">
    <property type="entry name" value="ERAD-ASSOCIATED E3 UBIQUITIN-PROTEIN LIGASE COMPONENT HRD3"/>
    <property type="match status" value="1"/>
</dbReference>
<dbReference type="InterPro" id="IPR050767">
    <property type="entry name" value="Sel1_AlgK"/>
</dbReference>
<dbReference type="SMART" id="SM00671">
    <property type="entry name" value="SEL1"/>
    <property type="match status" value="3"/>
</dbReference>
<dbReference type="SUPFAM" id="SSF81901">
    <property type="entry name" value="HCP-like"/>
    <property type="match status" value="1"/>
</dbReference>
<dbReference type="InterPro" id="IPR006597">
    <property type="entry name" value="Sel1-like"/>
</dbReference>
<organism evidence="1 2">
    <name type="scientific">Mesosutterella faecium</name>
    <dbReference type="NCBI Taxonomy" id="2925194"/>
    <lineage>
        <taxon>Bacteria</taxon>
        <taxon>Pseudomonadati</taxon>
        <taxon>Pseudomonadota</taxon>
        <taxon>Betaproteobacteria</taxon>
        <taxon>Burkholderiales</taxon>
        <taxon>Sutterellaceae</taxon>
        <taxon>Mesosutterella</taxon>
    </lineage>
</organism>
<comment type="caution">
    <text evidence="1">The sequence shown here is derived from an EMBL/GenBank/DDBJ whole genome shotgun (WGS) entry which is preliminary data.</text>
</comment>
<reference evidence="1" key="1">
    <citation type="submission" date="2023-03" db="EMBL/GenBank/DDBJ databases">
        <title>Mesosutterella sp. nov. isolated from porcine feces.</title>
        <authorList>
            <person name="Yu S."/>
        </authorList>
    </citation>
    <scope>NUCLEOTIDE SEQUENCE</scope>
    <source>
        <strain evidence="1">AGMB02718</strain>
    </source>
</reference>
<sequence>MKSFTIFMISAAVLVLGVFILAGRNRDSGPSIEKAQVLVEKANQGGAEEALELARRYGFGNRDLNQDWKEARQWAERAAGLGSASAKTAVAAMQIRGLGGLADPAAGERELRSEIQGGSVEAAYVLGRLGLTPASAQSRRLEGLALVRRAARGGFHRAQYTLGCLYLSGAPALSIEKDPAKAMSWFEKAARQADSDACGELGRGYLYGTGVDMNYQEAYAWLCAATDADSGWDALRVEARRKLSSFDEQDYREAVTYTRREYGPRRYHPSLAARVAEAESVF</sequence>
<dbReference type="InterPro" id="IPR011990">
    <property type="entry name" value="TPR-like_helical_dom_sf"/>
</dbReference>
<protein>
    <submittedName>
        <fullName evidence="1">Tetratricopeptide repeat protein</fullName>
    </submittedName>
</protein>
<dbReference type="EMBL" id="JAKZJU020000001">
    <property type="protein sequence ID" value="MDL2059713.1"/>
    <property type="molecule type" value="Genomic_DNA"/>
</dbReference>
<evidence type="ECO:0000313" key="1">
    <source>
        <dbReference type="EMBL" id="MDL2059713.1"/>
    </source>
</evidence>
<evidence type="ECO:0000313" key="2">
    <source>
        <dbReference type="Proteomes" id="UP001165481"/>
    </source>
</evidence>
<dbReference type="Pfam" id="PF08238">
    <property type="entry name" value="Sel1"/>
    <property type="match status" value="3"/>
</dbReference>
<dbReference type="RefSeq" id="WP_243377402.1">
    <property type="nucleotide sequence ID" value="NZ_JAKZJU020000001.1"/>
</dbReference>
<dbReference type="PANTHER" id="PTHR11102">
    <property type="entry name" value="SEL-1-LIKE PROTEIN"/>
    <property type="match status" value="1"/>
</dbReference>
<proteinExistence type="predicted"/>
<gene>
    <name evidence="1" type="ORF">MUN46_007210</name>
</gene>